<dbReference type="InterPro" id="IPR011010">
    <property type="entry name" value="DNA_brk_join_enz"/>
</dbReference>
<dbReference type="SUPFAM" id="SSF56349">
    <property type="entry name" value="DNA breaking-rejoining enzymes"/>
    <property type="match status" value="1"/>
</dbReference>
<dbReference type="Proteomes" id="UP000516384">
    <property type="component" value="Chromosome"/>
</dbReference>
<dbReference type="InterPro" id="IPR010998">
    <property type="entry name" value="Integrase_recombinase_N"/>
</dbReference>
<dbReference type="InterPro" id="IPR050090">
    <property type="entry name" value="Tyrosine_recombinase_XerCD"/>
</dbReference>
<organism evidence="5 6">
    <name type="scientific">Paenibacillus peoriae</name>
    <dbReference type="NCBI Taxonomy" id="59893"/>
    <lineage>
        <taxon>Bacteria</taxon>
        <taxon>Bacillati</taxon>
        <taxon>Bacillota</taxon>
        <taxon>Bacilli</taxon>
        <taxon>Bacillales</taxon>
        <taxon>Paenibacillaceae</taxon>
        <taxon>Paenibacillus</taxon>
    </lineage>
</organism>
<proteinExistence type="inferred from homology"/>
<reference evidence="5 6" key="1">
    <citation type="submission" date="2020-09" db="EMBL/GenBank/DDBJ databases">
        <title>Characterization of Paenibacillus peoriae strain ZF390 with broad-spectrum antimicrobial activity as a potential biocontrol agent.</title>
        <authorList>
            <person name="Li L."/>
            <person name="Zhao Y."/>
            <person name="Li B."/>
            <person name="Xie X."/>
        </authorList>
    </citation>
    <scope>NUCLEOTIDE SEQUENCE [LARGE SCALE GENOMIC DNA]</scope>
    <source>
        <strain evidence="5 6">ZF390</strain>
    </source>
</reference>
<protein>
    <submittedName>
        <fullName evidence="5">Site-specific integrase</fullName>
    </submittedName>
</protein>
<evidence type="ECO:0000256" key="3">
    <source>
        <dbReference type="ARBA" id="ARBA00023172"/>
    </source>
</evidence>
<dbReference type="InterPro" id="IPR002104">
    <property type="entry name" value="Integrase_catalytic"/>
</dbReference>
<dbReference type="GO" id="GO:0015074">
    <property type="term" value="P:DNA integration"/>
    <property type="evidence" value="ECO:0007669"/>
    <property type="project" value="InterPro"/>
</dbReference>
<feature type="domain" description="Tyr recombinase" evidence="4">
    <location>
        <begin position="124"/>
        <end position="305"/>
    </location>
</feature>
<evidence type="ECO:0000256" key="1">
    <source>
        <dbReference type="ARBA" id="ARBA00008857"/>
    </source>
</evidence>
<dbReference type="Gene3D" id="1.10.443.10">
    <property type="entry name" value="Intergrase catalytic core"/>
    <property type="match status" value="1"/>
</dbReference>
<dbReference type="CDD" id="cd00397">
    <property type="entry name" value="DNA_BRE_C"/>
    <property type="match status" value="1"/>
</dbReference>
<sequence length="351" mass="41227">MSAALNNNVVGLHTNRVSESISAYLMKVKRRNENTYYNYEVAIRRFFMWYKNKTLEELKVEDLDILNEQMIRYQAHLLDDYDYGHNYVNALVAPIVKLYEHLSRNRYNVKAEDVRLDKLPDDGESYGELTVREAETMAKLVVKQKKGQEKSAIIRLAYTTSFRKSSLLHIKWSDITKDRSGTIYLVKAVGKGGKAHTRPISEDLYHELLKIKTQPYYQRYNDDYIFHLSKDTIRNMMNTLKEEMHITEERNVVFHSLRNVAAGYIKETGGDIEEIRDQLNHSDYNSLKHYMHKDTDYLNMAGIRMNEEIEDEILEGLSREELLSLIINQNETVRLILKREAKKMINEKGSK</sequence>
<dbReference type="RefSeq" id="WP_190297402.1">
    <property type="nucleotide sequence ID" value="NZ_CP061172.1"/>
</dbReference>
<dbReference type="PANTHER" id="PTHR30349:SF64">
    <property type="entry name" value="PROPHAGE INTEGRASE INTD-RELATED"/>
    <property type="match status" value="1"/>
</dbReference>
<dbReference type="GO" id="GO:0006310">
    <property type="term" value="P:DNA recombination"/>
    <property type="evidence" value="ECO:0007669"/>
    <property type="project" value="UniProtKB-KW"/>
</dbReference>
<evidence type="ECO:0000256" key="2">
    <source>
        <dbReference type="ARBA" id="ARBA00023125"/>
    </source>
</evidence>
<accession>A0A7H0Y354</accession>
<evidence type="ECO:0000313" key="6">
    <source>
        <dbReference type="Proteomes" id="UP000516384"/>
    </source>
</evidence>
<dbReference type="InterPro" id="IPR013762">
    <property type="entry name" value="Integrase-like_cat_sf"/>
</dbReference>
<keyword evidence="3" id="KW-0233">DNA recombination</keyword>
<dbReference type="PROSITE" id="PS51898">
    <property type="entry name" value="TYR_RECOMBINASE"/>
    <property type="match status" value="1"/>
</dbReference>
<keyword evidence="2" id="KW-0238">DNA-binding</keyword>
<comment type="similarity">
    <text evidence="1">Belongs to the 'phage' integrase family.</text>
</comment>
<gene>
    <name evidence="5" type="ORF">IAQ67_16635</name>
</gene>
<evidence type="ECO:0000313" key="5">
    <source>
        <dbReference type="EMBL" id="QNR65512.1"/>
    </source>
</evidence>
<dbReference type="AlphaFoldDB" id="A0A7H0Y354"/>
<dbReference type="EMBL" id="CP061172">
    <property type="protein sequence ID" value="QNR65512.1"/>
    <property type="molecule type" value="Genomic_DNA"/>
</dbReference>
<name>A0A7H0Y354_9BACL</name>
<dbReference type="GO" id="GO:0003677">
    <property type="term" value="F:DNA binding"/>
    <property type="evidence" value="ECO:0007669"/>
    <property type="project" value="UniProtKB-KW"/>
</dbReference>
<dbReference type="Gene3D" id="1.10.150.130">
    <property type="match status" value="1"/>
</dbReference>
<dbReference type="Pfam" id="PF00589">
    <property type="entry name" value="Phage_integrase"/>
    <property type="match status" value="1"/>
</dbReference>
<dbReference type="PANTHER" id="PTHR30349">
    <property type="entry name" value="PHAGE INTEGRASE-RELATED"/>
    <property type="match status" value="1"/>
</dbReference>
<evidence type="ECO:0000259" key="4">
    <source>
        <dbReference type="PROSITE" id="PS51898"/>
    </source>
</evidence>